<dbReference type="Proteomes" id="UP000436047">
    <property type="component" value="Unassembled WGS sequence"/>
</dbReference>
<keyword evidence="1" id="KW-0418">Kinase</keyword>
<dbReference type="InterPro" id="IPR027417">
    <property type="entry name" value="P-loop_NTPase"/>
</dbReference>
<dbReference type="Pfam" id="PF13189">
    <property type="entry name" value="Cytidylate_kin2"/>
    <property type="match status" value="1"/>
</dbReference>
<dbReference type="GO" id="GO:0016301">
    <property type="term" value="F:kinase activity"/>
    <property type="evidence" value="ECO:0007669"/>
    <property type="project" value="UniProtKB-KW"/>
</dbReference>
<sequence>MDAPEKKVRKKAGKKNLPAALPEDSSHIIITIAREYGSGGREIGLKVARALKIPFYDRELIAMEARECGLSSDYVESTEEGLSLRDTAWNWAAQSYGAFETHLFTSLSSTAAGHQADRPKRLLRHYRAVR</sequence>
<comment type="caution">
    <text evidence="1">The sequence shown here is derived from an EMBL/GenBank/DDBJ whole genome shotgun (WGS) entry which is preliminary data.</text>
</comment>
<name>A0A6N7VZA0_9FIRM</name>
<dbReference type="AlphaFoldDB" id="A0A6N7VZA0"/>
<gene>
    <name evidence="1" type="ORF">FYJ45_04465</name>
</gene>
<evidence type="ECO:0000313" key="2">
    <source>
        <dbReference type="Proteomes" id="UP000436047"/>
    </source>
</evidence>
<accession>A0A6N7VZA0</accession>
<keyword evidence="1" id="KW-0808">Transferase</keyword>
<proteinExistence type="predicted"/>
<keyword evidence="2" id="KW-1185">Reference proteome</keyword>
<dbReference type="EMBL" id="VUMI01000005">
    <property type="protein sequence ID" value="MSS87612.1"/>
    <property type="molecule type" value="Genomic_DNA"/>
</dbReference>
<dbReference type="Gene3D" id="3.40.50.300">
    <property type="entry name" value="P-loop containing nucleotide triphosphate hydrolases"/>
    <property type="match status" value="1"/>
</dbReference>
<protein>
    <submittedName>
        <fullName evidence="1">Cytidylate kinase-like family protein</fullName>
    </submittedName>
</protein>
<evidence type="ECO:0000313" key="1">
    <source>
        <dbReference type="EMBL" id="MSS87612.1"/>
    </source>
</evidence>
<organism evidence="1 2">
    <name type="scientific">Eisenbergiella porci</name>
    <dbReference type="NCBI Taxonomy" id="2652274"/>
    <lineage>
        <taxon>Bacteria</taxon>
        <taxon>Bacillati</taxon>
        <taxon>Bacillota</taxon>
        <taxon>Clostridia</taxon>
        <taxon>Lachnospirales</taxon>
        <taxon>Lachnospiraceae</taxon>
        <taxon>Eisenbergiella</taxon>
    </lineage>
</organism>
<reference evidence="1 2" key="1">
    <citation type="submission" date="2019-08" db="EMBL/GenBank/DDBJ databases">
        <title>In-depth cultivation of the pig gut microbiome towards novel bacterial diversity and tailored functional studies.</title>
        <authorList>
            <person name="Wylensek D."/>
            <person name="Hitch T.C.A."/>
            <person name="Clavel T."/>
        </authorList>
    </citation>
    <scope>NUCLEOTIDE SEQUENCE [LARGE SCALE GENOMIC DNA]</scope>
    <source>
        <strain evidence="1 2">WCA-389-WT-23B</strain>
    </source>
</reference>